<feature type="transmembrane region" description="Helical" evidence="8">
    <location>
        <begin position="327"/>
        <end position="348"/>
    </location>
</feature>
<evidence type="ECO:0000256" key="4">
    <source>
        <dbReference type="ARBA" id="ARBA00022692"/>
    </source>
</evidence>
<name>A0A183AJN8_9TREM</name>
<dbReference type="Pfam" id="PF06027">
    <property type="entry name" value="SLC35F"/>
    <property type="match status" value="1"/>
</dbReference>
<comment type="similarity">
    <text evidence="2">Belongs to the SLC35F solute transporter family.</text>
</comment>
<dbReference type="PANTHER" id="PTHR14233">
    <property type="entry name" value="DUF914-RELATED"/>
    <property type="match status" value="1"/>
</dbReference>
<reference evidence="9 10" key="2">
    <citation type="submission" date="2018-11" db="EMBL/GenBank/DDBJ databases">
        <authorList>
            <consortium name="Pathogen Informatics"/>
        </authorList>
    </citation>
    <scope>NUCLEOTIDE SEQUENCE [LARGE SCALE GENOMIC DNA]</scope>
    <source>
        <strain evidence="9 10">Egypt</strain>
    </source>
</reference>
<feature type="transmembrane region" description="Helical" evidence="8">
    <location>
        <begin position="295"/>
        <end position="320"/>
    </location>
</feature>
<sequence length="383" mass="42594">MEDKEKILSDQDGDTKQFDLGMFDPKLPKPTTFKHIYGNIKHLCLSLFVGQLLAGLLGASAVCAALLSREGFNLPLIQNLPHYLLLFLLYGAVQLVSRNRHLRANGTELTTEEVSGCLTRFGPAICYTIAGCIDLHALWATLAAYAYTNVTSIQLLDCLGIPTAMLLSHFLLRYRYSWTHYVGAVICLTGAMLMIGADVLTSKRQNMVRTGIVNASINPDRTDVIIGDMFAVLGAVLYGISSALQEYVTNRFGPCNYLTWFSIAAALFCTFYGSILEHSNLSELVYTGHLRGQRIPMIALAYYLGYSICMFTMDSIMAFVIQRISAVFVNLSLLTADLWALLAGIWLFHVQFHYLYFVSFILIMTGATIFSFRNAKNQSGEQL</sequence>
<feature type="transmembrane region" description="Helical" evidence="8">
    <location>
        <begin position="224"/>
        <end position="244"/>
    </location>
</feature>
<dbReference type="GO" id="GO:0016020">
    <property type="term" value="C:membrane"/>
    <property type="evidence" value="ECO:0007669"/>
    <property type="project" value="UniProtKB-SubCell"/>
</dbReference>
<comment type="function">
    <text evidence="7">Putative solute transporter.</text>
</comment>
<dbReference type="InterPro" id="IPR052221">
    <property type="entry name" value="SLC35F_Transporter"/>
</dbReference>
<dbReference type="InterPro" id="IPR009262">
    <property type="entry name" value="SLC35_F1/F2/F6"/>
</dbReference>
<evidence type="ECO:0000256" key="6">
    <source>
        <dbReference type="ARBA" id="ARBA00023136"/>
    </source>
</evidence>
<dbReference type="InterPro" id="IPR037185">
    <property type="entry name" value="EmrE-like"/>
</dbReference>
<gene>
    <name evidence="9" type="ORF">ECPE_LOCUS7173</name>
</gene>
<keyword evidence="3" id="KW-0813">Transport</keyword>
<comment type="subcellular location">
    <subcellularLocation>
        <location evidence="1">Membrane</location>
        <topology evidence="1">Multi-pass membrane protein</topology>
    </subcellularLocation>
</comment>
<dbReference type="PANTHER" id="PTHR14233:SF4">
    <property type="entry name" value="SOLUTE CARRIER FAMILY 35 MEMBER F2"/>
    <property type="match status" value="1"/>
</dbReference>
<dbReference type="AlphaFoldDB" id="A0A183AJN8"/>
<dbReference type="SUPFAM" id="SSF103481">
    <property type="entry name" value="Multidrug resistance efflux transporter EmrE"/>
    <property type="match status" value="1"/>
</dbReference>
<organism evidence="11">
    <name type="scientific">Echinostoma caproni</name>
    <dbReference type="NCBI Taxonomy" id="27848"/>
    <lineage>
        <taxon>Eukaryota</taxon>
        <taxon>Metazoa</taxon>
        <taxon>Spiralia</taxon>
        <taxon>Lophotrochozoa</taxon>
        <taxon>Platyhelminthes</taxon>
        <taxon>Trematoda</taxon>
        <taxon>Digenea</taxon>
        <taxon>Plagiorchiida</taxon>
        <taxon>Echinostomata</taxon>
        <taxon>Echinostomatoidea</taxon>
        <taxon>Echinostomatidae</taxon>
        <taxon>Echinostoma</taxon>
    </lineage>
</organism>
<feature type="transmembrane region" description="Helical" evidence="8">
    <location>
        <begin position="354"/>
        <end position="372"/>
    </location>
</feature>
<keyword evidence="4 8" id="KW-0812">Transmembrane</keyword>
<feature type="transmembrane region" description="Helical" evidence="8">
    <location>
        <begin position="80"/>
        <end position="97"/>
    </location>
</feature>
<evidence type="ECO:0000256" key="5">
    <source>
        <dbReference type="ARBA" id="ARBA00022989"/>
    </source>
</evidence>
<evidence type="ECO:0000313" key="10">
    <source>
        <dbReference type="Proteomes" id="UP000272942"/>
    </source>
</evidence>
<dbReference type="GO" id="GO:0022857">
    <property type="term" value="F:transmembrane transporter activity"/>
    <property type="evidence" value="ECO:0007669"/>
    <property type="project" value="InterPro"/>
</dbReference>
<evidence type="ECO:0000256" key="3">
    <source>
        <dbReference type="ARBA" id="ARBA00022448"/>
    </source>
</evidence>
<protein>
    <submittedName>
        <fullName evidence="11">Solute carrier family 35 member F1</fullName>
    </submittedName>
</protein>
<dbReference type="OrthoDB" id="429955at2759"/>
<proteinExistence type="inferred from homology"/>
<evidence type="ECO:0000256" key="7">
    <source>
        <dbReference type="ARBA" id="ARBA00037727"/>
    </source>
</evidence>
<reference evidence="11" key="1">
    <citation type="submission" date="2016-06" db="UniProtKB">
        <authorList>
            <consortium name="WormBaseParasite"/>
        </authorList>
    </citation>
    <scope>IDENTIFICATION</scope>
</reference>
<feature type="transmembrane region" description="Helical" evidence="8">
    <location>
        <begin position="256"/>
        <end position="275"/>
    </location>
</feature>
<evidence type="ECO:0000313" key="9">
    <source>
        <dbReference type="EMBL" id="VDP80367.1"/>
    </source>
</evidence>
<dbReference type="Proteomes" id="UP000272942">
    <property type="component" value="Unassembled WGS sequence"/>
</dbReference>
<dbReference type="WBParaSite" id="ECPE_0000718901-mRNA-1">
    <property type="protein sequence ID" value="ECPE_0000718901-mRNA-1"/>
    <property type="gene ID" value="ECPE_0000718901"/>
</dbReference>
<accession>A0A183AJN8</accession>
<evidence type="ECO:0000256" key="8">
    <source>
        <dbReference type="SAM" id="Phobius"/>
    </source>
</evidence>
<keyword evidence="6 8" id="KW-0472">Membrane</keyword>
<keyword evidence="5 8" id="KW-1133">Transmembrane helix</keyword>
<feature type="transmembrane region" description="Helical" evidence="8">
    <location>
        <begin position="179"/>
        <end position="197"/>
    </location>
</feature>
<keyword evidence="10" id="KW-1185">Reference proteome</keyword>
<feature type="transmembrane region" description="Helical" evidence="8">
    <location>
        <begin position="43"/>
        <end position="68"/>
    </location>
</feature>
<evidence type="ECO:0000256" key="2">
    <source>
        <dbReference type="ARBA" id="ARBA00007863"/>
    </source>
</evidence>
<feature type="transmembrane region" description="Helical" evidence="8">
    <location>
        <begin position="153"/>
        <end position="172"/>
    </location>
</feature>
<dbReference type="EMBL" id="UZAN01044250">
    <property type="protein sequence ID" value="VDP80367.1"/>
    <property type="molecule type" value="Genomic_DNA"/>
</dbReference>
<evidence type="ECO:0000313" key="11">
    <source>
        <dbReference type="WBParaSite" id="ECPE_0000718901-mRNA-1"/>
    </source>
</evidence>
<feature type="transmembrane region" description="Helical" evidence="8">
    <location>
        <begin position="124"/>
        <end position="147"/>
    </location>
</feature>
<evidence type="ECO:0000256" key="1">
    <source>
        <dbReference type="ARBA" id="ARBA00004141"/>
    </source>
</evidence>